<evidence type="ECO:0000259" key="7">
    <source>
        <dbReference type="PROSITE" id="PS50878"/>
    </source>
</evidence>
<evidence type="ECO:0000256" key="1">
    <source>
        <dbReference type="ARBA" id="ARBA00022679"/>
    </source>
</evidence>
<proteinExistence type="predicted"/>
<keyword evidence="6" id="KW-0695">RNA-directed DNA polymerase</keyword>
<comment type="caution">
    <text evidence="9">The sequence shown here is derived from an EMBL/GenBank/DDBJ whole genome shotgun (WGS) entry which is preliminary data.</text>
</comment>
<dbReference type="GO" id="GO:0003723">
    <property type="term" value="F:RNA binding"/>
    <property type="evidence" value="ECO:0007669"/>
    <property type="project" value="InterPro"/>
</dbReference>
<dbReference type="PROSITE" id="PS50882">
    <property type="entry name" value="YTH"/>
    <property type="match status" value="1"/>
</dbReference>
<dbReference type="InterPro" id="IPR041373">
    <property type="entry name" value="RT_RNaseH"/>
</dbReference>
<keyword evidence="2" id="KW-0548">Nucleotidyltransferase</keyword>
<dbReference type="PANTHER" id="PTHR37984">
    <property type="entry name" value="PROTEIN CBG26694"/>
    <property type="match status" value="1"/>
</dbReference>
<dbReference type="InterPro" id="IPR043502">
    <property type="entry name" value="DNA/RNA_pol_sf"/>
</dbReference>
<evidence type="ECO:0000256" key="2">
    <source>
        <dbReference type="ARBA" id="ARBA00022695"/>
    </source>
</evidence>
<dbReference type="Proteomes" id="UP000765509">
    <property type="component" value="Unassembled WGS sequence"/>
</dbReference>
<evidence type="ECO:0000256" key="3">
    <source>
        <dbReference type="ARBA" id="ARBA00022722"/>
    </source>
</evidence>
<name>A0A9Q3KD60_9BASI</name>
<evidence type="ECO:0000256" key="5">
    <source>
        <dbReference type="ARBA" id="ARBA00022801"/>
    </source>
</evidence>
<dbReference type="GO" id="GO:0004519">
    <property type="term" value="F:endonuclease activity"/>
    <property type="evidence" value="ECO:0007669"/>
    <property type="project" value="UniProtKB-KW"/>
</dbReference>
<evidence type="ECO:0000259" key="8">
    <source>
        <dbReference type="PROSITE" id="PS50882"/>
    </source>
</evidence>
<dbReference type="Gene3D" id="3.30.70.270">
    <property type="match status" value="2"/>
</dbReference>
<gene>
    <name evidence="9" type="ORF">O181_118933</name>
</gene>
<dbReference type="EMBL" id="AVOT02104564">
    <property type="protein sequence ID" value="MBW0579218.1"/>
    <property type="molecule type" value="Genomic_DNA"/>
</dbReference>
<keyword evidence="1" id="KW-0808">Transferase</keyword>
<organism evidence="9 10">
    <name type="scientific">Austropuccinia psidii MF-1</name>
    <dbReference type="NCBI Taxonomy" id="1389203"/>
    <lineage>
        <taxon>Eukaryota</taxon>
        <taxon>Fungi</taxon>
        <taxon>Dikarya</taxon>
        <taxon>Basidiomycota</taxon>
        <taxon>Pucciniomycotina</taxon>
        <taxon>Pucciniomycetes</taxon>
        <taxon>Pucciniales</taxon>
        <taxon>Sphaerophragmiaceae</taxon>
        <taxon>Austropuccinia</taxon>
    </lineage>
</organism>
<dbReference type="OrthoDB" id="2505288at2759"/>
<dbReference type="Pfam" id="PF00078">
    <property type="entry name" value="RVT_1"/>
    <property type="match status" value="1"/>
</dbReference>
<evidence type="ECO:0000256" key="4">
    <source>
        <dbReference type="ARBA" id="ARBA00022759"/>
    </source>
</evidence>
<protein>
    <recommendedName>
        <fullName evidence="11">Reverse transcriptase domain-containing protein</fullName>
    </recommendedName>
</protein>
<feature type="domain" description="Reverse transcriptase" evidence="7">
    <location>
        <begin position="1"/>
        <end position="131"/>
    </location>
</feature>
<dbReference type="PANTHER" id="PTHR37984:SF5">
    <property type="entry name" value="PROTEIN NYNRIN-LIKE"/>
    <property type="match status" value="1"/>
</dbReference>
<evidence type="ECO:0000313" key="10">
    <source>
        <dbReference type="Proteomes" id="UP000765509"/>
    </source>
</evidence>
<dbReference type="GO" id="GO:0003964">
    <property type="term" value="F:RNA-directed DNA polymerase activity"/>
    <property type="evidence" value="ECO:0007669"/>
    <property type="project" value="UniProtKB-KW"/>
</dbReference>
<evidence type="ECO:0000313" key="9">
    <source>
        <dbReference type="EMBL" id="MBW0579218.1"/>
    </source>
</evidence>
<dbReference type="InterPro" id="IPR043128">
    <property type="entry name" value="Rev_trsase/Diguanyl_cyclase"/>
</dbReference>
<dbReference type="InterPro" id="IPR050951">
    <property type="entry name" value="Retrovirus_Pol_polyprotein"/>
</dbReference>
<evidence type="ECO:0000256" key="6">
    <source>
        <dbReference type="ARBA" id="ARBA00022918"/>
    </source>
</evidence>
<sequence>MNHLLNVFNGSSIFSKIDLRGAYNLLRIKEGDEHLTCFRTKYGSYEYLVMPFALTNAPASFQNLVNDIFQDLLNVYVVVYLDDIMVFSKSEEEHVTHVSTVLSRLRANNLFSKASKFLFHVSSVVYLGYVVSSEGLKMDQGNVQQMLNWPPPRNLKALQSFLGFANFYSRFIKNYSKISSLTSFLKKDSCFPLNEEALKTNPSDYALGAVLSQVSDSGKHPIAFDSRKRIPAEINYKIHDKELLGIIGALKRWRAFLLSLSSTFEVLTNHSSLQYFMSSKVLTHRQAHWAEFLSKFHFSITYHPGCLATLSDALSCWDDVHPERGQNFISKNPMNLQQIIKKDEVQPSKFFAVKVESFSNLIDSIQKKLW</sequence>
<dbReference type="PROSITE" id="PS50878">
    <property type="entry name" value="RT_POL"/>
    <property type="match status" value="1"/>
</dbReference>
<keyword evidence="10" id="KW-1185">Reference proteome</keyword>
<keyword evidence="4" id="KW-0255">Endonuclease</keyword>
<evidence type="ECO:0008006" key="11">
    <source>
        <dbReference type="Google" id="ProtNLM"/>
    </source>
</evidence>
<dbReference type="SUPFAM" id="SSF56672">
    <property type="entry name" value="DNA/RNA polymerases"/>
    <property type="match status" value="1"/>
</dbReference>
<dbReference type="InterPro" id="IPR007275">
    <property type="entry name" value="YTH_domain"/>
</dbReference>
<keyword evidence="3" id="KW-0540">Nuclease</keyword>
<dbReference type="AlphaFoldDB" id="A0A9Q3KD60"/>
<dbReference type="InterPro" id="IPR000477">
    <property type="entry name" value="RT_dom"/>
</dbReference>
<feature type="domain" description="YTH" evidence="8">
    <location>
        <begin position="348"/>
        <end position="370"/>
    </location>
</feature>
<keyword evidence="5" id="KW-0378">Hydrolase</keyword>
<dbReference type="Pfam" id="PF17917">
    <property type="entry name" value="RT_RNaseH"/>
    <property type="match status" value="1"/>
</dbReference>
<reference evidence="9" key="1">
    <citation type="submission" date="2021-03" db="EMBL/GenBank/DDBJ databases">
        <title>Draft genome sequence of rust myrtle Austropuccinia psidii MF-1, a brazilian biotype.</title>
        <authorList>
            <person name="Quecine M.C."/>
            <person name="Pachon D.M.R."/>
            <person name="Bonatelli M.L."/>
            <person name="Correr F.H."/>
            <person name="Franceschini L.M."/>
            <person name="Leite T.F."/>
            <person name="Margarido G.R.A."/>
            <person name="Almeida C.A."/>
            <person name="Ferrarezi J.A."/>
            <person name="Labate C.A."/>
        </authorList>
    </citation>
    <scope>NUCLEOTIDE SEQUENCE</scope>
    <source>
        <strain evidence="9">MF-1</strain>
    </source>
</reference>
<dbReference type="GO" id="GO:0016787">
    <property type="term" value="F:hydrolase activity"/>
    <property type="evidence" value="ECO:0007669"/>
    <property type="project" value="UniProtKB-KW"/>
</dbReference>
<dbReference type="CDD" id="cd09274">
    <property type="entry name" value="RNase_HI_RT_Ty3"/>
    <property type="match status" value="1"/>
</dbReference>
<dbReference type="CDD" id="cd01647">
    <property type="entry name" value="RT_LTR"/>
    <property type="match status" value="1"/>
</dbReference>
<accession>A0A9Q3KD60</accession>